<evidence type="ECO:0000313" key="9">
    <source>
        <dbReference type="Proteomes" id="UP000786183"/>
    </source>
</evidence>
<dbReference type="InterPro" id="IPR005467">
    <property type="entry name" value="His_kinase_dom"/>
</dbReference>
<dbReference type="EMBL" id="JACGBB010000028">
    <property type="protein sequence ID" value="MBZ7988075.1"/>
    <property type="molecule type" value="Genomic_DNA"/>
</dbReference>
<reference evidence="8 9" key="1">
    <citation type="submission" date="2020-07" db="EMBL/GenBank/DDBJ databases">
        <title>Transfer of Campylobacter canadensis to the novel genus Avispirillum gen. nov., that also includes two novel species recovered from migratory waterfowl: Avispirillum anseris sp. nov. and Avispirillum brantae sp. nov.</title>
        <authorList>
            <person name="Miller W.G."/>
            <person name="Chapman M.H."/>
            <person name="Yee E."/>
            <person name="Inglis G.D."/>
        </authorList>
    </citation>
    <scope>NUCLEOTIDE SEQUENCE [LARGE SCALE GENOMIC DNA]</scope>
    <source>
        <strain evidence="8 9">L283</strain>
    </source>
</reference>
<keyword evidence="4" id="KW-0808">Transferase</keyword>
<evidence type="ECO:0000256" key="4">
    <source>
        <dbReference type="ARBA" id="ARBA00022679"/>
    </source>
</evidence>
<dbReference type="EC" id="2.7.13.3" evidence="2"/>
<dbReference type="InterPro" id="IPR003594">
    <property type="entry name" value="HATPase_dom"/>
</dbReference>
<evidence type="ECO:0000313" key="8">
    <source>
        <dbReference type="EMBL" id="MBZ7988075.1"/>
    </source>
</evidence>
<dbReference type="PANTHER" id="PTHR45453:SF1">
    <property type="entry name" value="PHOSPHATE REGULON SENSOR PROTEIN PHOR"/>
    <property type="match status" value="1"/>
</dbReference>
<gene>
    <name evidence="8" type="ORF">AVCANL283_08215</name>
</gene>
<dbReference type="SUPFAM" id="SSF55874">
    <property type="entry name" value="ATPase domain of HSP90 chaperone/DNA topoisomerase II/histidine kinase"/>
    <property type="match status" value="1"/>
</dbReference>
<evidence type="ECO:0000256" key="1">
    <source>
        <dbReference type="ARBA" id="ARBA00000085"/>
    </source>
</evidence>
<dbReference type="Proteomes" id="UP000786183">
    <property type="component" value="Unassembled WGS sequence"/>
</dbReference>
<dbReference type="InterPro" id="IPR050351">
    <property type="entry name" value="BphY/WalK/GraS-like"/>
</dbReference>
<keyword evidence="3" id="KW-0597">Phosphoprotein</keyword>
<dbReference type="Gene3D" id="3.30.565.10">
    <property type="entry name" value="Histidine kinase-like ATPase, C-terminal domain"/>
    <property type="match status" value="1"/>
</dbReference>
<keyword evidence="5 8" id="KW-0418">Kinase</keyword>
<evidence type="ECO:0000256" key="3">
    <source>
        <dbReference type="ARBA" id="ARBA00022553"/>
    </source>
</evidence>
<dbReference type="InterPro" id="IPR036890">
    <property type="entry name" value="HATPase_C_sf"/>
</dbReference>
<accession>A0ABS7WTG2</accession>
<protein>
    <recommendedName>
        <fullName evidence="2">histidine kinase</fullName>
        <ecNumber evidence="2">2.7.13.3</ecNumber>
    </recommendedName>
</protein>
<keyword evidence="9" id="KW-1185">Reference proteome</keyword>
<dbReference type="Pfam" id="PF02518">
    <property type="entry name" value="HATPase_c"/>
    <property type="match status" value="1"/>
</dbReference>
<organism evidence="8 9">
    <name type="scientific">Campylobacter canadensis</name>
    <dbReference type="NCBI Taxonomy" id="449520"/>
    <lineage>
        <taxon>Bacteria</taxon>
        <taxon>Pseudomonadati</taxon>
        <taxon>Campylobacterota</taxon>
        <taxon>Epsilonproteobacteria</taxon>
        <taxon>Campylobacterales</taxon>
        <taxon>Campylobacteraceae</taxon>
        <taxon>Campylobacter</taxon>
    </lineage>
</organism>
<keyword evidence="6" id="KW-0902">Two-component regulatory system</keyword>
<dbReference type="GO" id="GO:0016301">
    <property type="term" value="F:kinase activity"/>
    <property type="evidence" value="ECO:0007669"/>
    <property type="project" value="UniProtKB-KW"/>
</dbReference>
<dbReference type="RefSeq" id="WP_172234441.1">
    <property type="nucleotide sequence ID" value="NZ_JACGBD010000028.1"/>
</dbReference>
<dbReference type="PROSITE" id="PS50109">
    <property type="entry name" value="HIS_KIN"/>
    <property type="match status" value="1"/>
</dbReference>
<comment type="catalytic activity">
    <reaction evidence="1">
        <text>ATP + protein L-histidine = ADP + protein N-phospho-L-histidine.</text>
        <dbReference type="EC" id="2.7.13.3"/>
    </reaction>
</comment>
<evidence type="ECO:0000256" key="5">
    <source>
        <dbReference type="ARBA" id="ARBA00022777"/>
    </source>
</evidence>
<evidence type="ECO:0000259" key="7">
    <source>
        <dbReference type="PROSITE" id="PS50109"/>
    </source>
</evidence>
<evidence type="ECO:0000256" key="6">
    <source>
        <dbReference type="ARBA" id="ARBA00023012"/>
    </source>
</evidence>
<dbReference type="PANTHER" id="PTHR45453">
    <property type="entry name" value="PHOSPHATE REGULON SENSOR PROTEIN PHOR"/>
    <property type="match status" value="1"/>
</dbReference>
<comment type="caution">
    <text evidence="8">The sequence shown here is derived from an EMBL/GenBank/DDBJ whole genome shotgun (WGS) entry which is preliminary data.</text>
</comment>
<dbReference type="SMART" id="SM00387">
    <property type="entry name" value="HATPase_c"/>
    <property type="match status" value="1"/>
</dbReference>
<proteinExistence type="predicted"/>
<name>A0ABS7WTG2_9BACT</name>
<feature type="domain" description="Histidine kinase" evidence="7">
    <location>
        <begin position="1"/>
        <end position="196"/>
    </location>
</feature>
<sequence length="203" mass="23943">MHELKTPLGVAILNVSMLDESVQKSRLKAALNQMKITYEDVEYFIKNPYSSYENEKINFSLILKQRLAQFHTILELKNIKSDIKIDDDLYIFLNKIQANRIIDNNLSNAIKYTKNQLKIRLFKRFDKIYFLIYDNGLGIKDTKKIFNRYVRQNQNQGGFGIGLNIVKNICLKNEINFKAKNIKNGALFIYEFKEYKKLILDKE</sequence>
<evidence type="ECO:0000256" key="2">
    <source>
        <dbReference type="ARBA" id="ARBA00012438"/>
    </source>
</evidence>